<dbReference type="PANTHER" id="PTHR33166">
    <property type="entry name" value="GAG_P30 DOMAIN-CONTAINING PROTEIN"/>
    <property type="match status" value="1"/>
</dbReference>
<dbReference type="GO" id="GO:0003676">
    <property type="term" value="F:nucleic acid binding"/>
    <property type="evidence" value="ECO:0007669"/>
    <property type="project" value="InterPro"/>
</dbReference>
<dbReference type="InterPro" id="IPR003036">
    <property type="entry name" value="Gag_P30"/>
</dbReference>
<evidence type="ECO:0000313" key="5">
    <source>
        <dbReference type="Proteomes" id="UP000694421"/>
    </source>
</evidence>
<dbReference type="InterPro" id="IPR050462">
    <property type="entry name" value="Retroviral_Gag-Pol_poly"/>
</dbReference>
<dbReference type="SUPFAM" id="SSF47943">
    <property type="entry name" value="Retrovirus capsid protein, N-terminal core domain"/>
    <property type="match status" value="1"/>
</dbReference>
<evidence type="ECO:0000259" key="3">
    <source>
        <dbReference type="PROSITE" id="PS50158"/>
    </source>
</evidence>
<organism evidence="4 5">
    <name type="scientific">Salvator merianae</name>
    <name type="common">Argentine black and white tegu</name>
    <name type="synonym">Tupinambis merianae</name>
    <dbReference type="NCBI Taxonomy" id="96440"/>
    <lineage>
        <taxon>Eukaryota</taxon>
        <taxon>Metazoa</taxon>
        <taxon>Chordata</taxon>
        <taxon>Craniata</taxon>
        <taxon>Vertebrata</taxon>
        <taxon>Euteleostomi</taxon>
        <taxon>Lepidosauria</taxon>
        <taxon>Squamata</taxon>
        <taxon>Bifurcata</taxon>
        <taxon>Unidentata</taxon>
        <taxon>Episquamata</taxon>
        <taxon>Laterata</taxon>
        <taxon>Teiioidea</taxon>
        <taxon>Teiidae</taxon>
        <taxon>Salvator</taxon>
    </lineage>
</organism>
<dbReference type="Gene3D" id="4.10.60.10">
    <property type="entry name" value="Zinc finger, CCHC-type"/>
    <property type="match status" value="1"/>
</dbReference>
<dbReference type="InterPro" id="IPR010999">
    <property type="entry name" value="Retrovr_matrix"/>
</dbReference>
<dbReference type="Pfam" id="PF02093">
    <property type="entry name" value="Gag_p30"/>
    <property type="match status" value="1"/>
</dbReference>
<evidence type="ECO:0000256" key="2">
    <source>
        <dbReference type="SAM" id="MobiDB-lite"/>
    </source>
</evidence>
<dbReference type="InterPro" id="IPR001878">
    <property type="entry name" value="Znf_CCHC"/>
</dbReference>
<reference evidence="4" key="2">
    <citation type="submission" date="2025-09" db="UniProtKB">
        <authorList>
            <consortium name="Ensembl"/>
        </authorList>
    </citation>
    <scope>IDENTIFICATION</scope>
</reference>
<feature type="region of interest" description="Disordered" evidence="2">
    <location>
        <begin position="137"/>
        <end position="156"/>
    </location>
</feature>
<keyword evidence="5" id="KW-1185">Reference proteome</keyword>
<dbReference type="Gene3D" id="1.10.150.180">
    <property type="entry name" value="Gamma-retroviral matrix domain"/>
    <property type="match status" value="1"/>
</dbReference>
<dbReference type="InterPro" id="IPR036875">
    <property type="entry name" value="Znf_CCHC_sf"/>
</dbReference>
<accession>A0A8D0E471</accession>
<dbReference type="AlphaFoldDB" id="A0A8D0E471"/>
<dbReference type="InterPro" id="IPR008919">
    <property type="entry name" value="Retrov_capsid_N"/>
</dbReference>
<dbReference type="SUPFAM" id="SSF47836">
    <property type="entry name" value="Retroviral matrix proteins"/>
    <property type="match status" value="1"/>
</dbReference>
<dbReference type="GO" id="GO:0008270">
    <property type="term" value="F:zinc ion binding"/>
    <property type="evidence" value="ECO:0007669"/>
    <property type="project" value="UniProtKB-KW"/>
</dbReference>
<evidence type="ECO:0000313" key="4">
    <source>
        <dbReference type="Ensembl" id="ENSSMRP00000026135.1"/>
    </source>
</evidence>
<dbReference type="SMART" id="SM00343">
    <property type="entry name" value="ZnF_C2HC"/>
    <property type="match status" value="1"/>
</dbReference>
<dbReference type="SUPFAM" id="SSF57756">
    <property type="entry name" value="Retrovirus zinc finger-like domains"/>
    <property type="match status" value="1"/>
</dbReference>
<dbReference type="Gene3D" id="1.10.375.10">
    <property type="entry name" value="Human Immunodeficiency Virus Type 1 Capsid Protein"/>
    <property type="match status" value="1"/>
</dbReference>
<protein>
    <recommendedName>
        <fullName evidence="3">CCHC-type domain-containing protein</fullName>
    </recommendedName>
</protein>
<keyword evidence="1" id="KW-0863">Zinc-finger</keyword>
<keyword evidence="1" id="KW-0479">Metal-binding</keyword>
<proteinExistence type="predicted"/>
<dbReference type="GeneTree" id="ENSGT00960000189434"/>
<dbReference type="InterPro" id="IPR036946">
    <property type="entry name" value="G_retro_matrix_sf"/>
</dbReference>
<keyword evidence="1" id="KW-0862">Zinc</keyword>
<reference evidence="4" key="1">
    <citation type="submission" date="2025-08" db="UniProtKB">
        <authorList>
            <consortium name="Ensembl"/>
        </authorList>
    </citation>
    <scope>IDENTIFICATION</scope>
</reference>
<sequence length="479" mass="53675">MGKGGSKPIDLMAQHFSEVYKDPRLTIEVMKYKCTEVWPRMAPALIWWPDAGTFYEPAISRLYNFVTMEGQGSPDDASYAQGWLQVAQEQPLWIKRFITNTRQSATAKIMYARTKGHPLPVKKAILNGPDIDPLALAPPPYAPPSAGEEDGSPLEASGQPTTVIETGVHVPFTTSDLLNWKTHGPDLDKDPSKFVDMMEGIILAQNPTWTDLRQLSSYLLTGEQRRQVQQNLEEHARVTAETSANLTVAQALAQLAPTEDPGWALNTDEGRNRLAAYQAAFLAAVKKGKKRHMNMQKIHDVIQRKDETPGEFLERLQEAYRMHSPLDPEDDDNRPTVVMSYVAQSAPDIRMTLTQLKALADRVYHNRDIEEQRAEKAKMKEKACLLAAAIQEVGGTARTAGRGRGTQRRTISERPTLGRNQCAYCKEEGHWKQECPNRTQAYGYGRSNRGRGNLLTELPPCPSVHQHGRREANFSYEAS</sequence>
<name>A0A8D0E471_SALMN</name>
<evidence type="ECO:0000256" key="1">
    <source>
        <dbReference type="PROSITE-ProRule" id="PRU00047"/>
    </source>
</evidence>
<dbReference type="Proteomes" id="UP000694421">
    <property type="component" value="Unplaced"/>
</dbReference>
<dbReference type="Ensembl" id="ENSSMRT00000030564.1">
    <property type="protein sequence ID" value="ENSSMRP00000026135.1"/>
    <property type="gene ID" value="ENSSMRG00000020184.1"/>
</dbReference>
<dbReference type="PROSITE" id="PS50158">
    <property type="entry name" value="ZF_CCHC"/>
    <property type="match status" value="1"/>
</dbReference>
<feature type="domain" description="CCHC-type" evidence="3">
    <location>
        <begin position="422"/>
        <end position="437"/>
    </location>
</feature>
<dbReference type="GO" id="GO:0019068">
    <property type="term" value="P:virion assembly"/>
    <property type="evidence" value="ECO:0007669"/>
    <property type="project" value="InterPro"/>
</dbReference>
<feature type="region of interest" description="Disordered" evidence="2">
    <location>
        <begin position="458"/>
        <end position="479"/>
    </location>
</feature>